<evidence type="ECO:0000313" key="3">
    <source>
        <dbReference type="Proteomes" id="UP000559256"/>
    </source>
</evidence>
<protein>
    <submittedName>
        <fullName evidence="2">Uncharacterized protein</fullName>
    </submittedName>
</protein>
<sequence>MTHERTWDGDVEREKAAREWGGNSLKTGLGIPEGPGAQRVSIYFAVHEFLTLEAAESYVHHVAGNTNLDSTGTTTYNGHVPLGVYHLRVKSFLSDAHYSVMGRSV</sequence>
<feature type="compositionally biased region" description="Basic and acidic residues" evidence="1">
    <location>
        <begin position="1"/>
        <end position="18"/>
    </location>
</feature>
<dbReference type="OrthoDB" id="2851338at2759"/>
<comment type="caution">
    <text evidence="2">The sequence shown here is derived from an EMBL/GenBank/DDBJ whole genome shotgun (WGS) entry which is preliminary data.</text>
</comment>
<evidence type="ECO:0000256" key="1">
    <source>
        <dbReference type="SAM" id="MobiDB-lite"/>
    </source>
</evidence>
<keyword evidence="3" id="KW-1185">Reference proteome</keyword>
<dbReference type="Proteomes" id="UP000559256">
    <property type="component" value="Unassembled WGS sequence"/>
</dbReference>
<dbReference type="EMBL" id="JAACJM010000498">
    <property type="protein sequence ID" value="KAF5314809.1"/>
    <property type="molecule type" value="Genomic_DNA"/>
</dbReference>
<dbReference type="AlphaFoldDB" id="A0A8H5B160"/>
<name>A0A8H5B160_9AGAR</name>
<evidence type="ECO:0000313" key="2">
    <source>
        <dbReference type="EMBL" id="KAF5314809.1"/>
    </source>
</evidence>
<reference evidence="2 3" key="1">
    <citation type="journal article" date="2020" name="ISME J.">
        <title>Uncovering the hidden diversity of litter-decomposition mechanisms in mushroom-forming fungi.</title>
        <authorList>
            <person name="Floudas D."/>
            <person name="Bentzer J."/>
            <person name="Ahren D."/>
            <person name="Johansson T."/>
            <person name="Persson P."/>
            <person name="Tunlid A."/>
        </authorList>
    </citation>
    <scope>NUCLEOTIDE SEQUENCE [LARGE SCALE GENOMIC DNA]</scope>
    <source>
        <strain evidence="2 3">CBS 291.85</strain>
    </source>
</reference>
<organism evidence="2 3">
    <name type="scientific">Tetrapyrgos nigripes</name>
    <dbReference type="NCBI Taxonomy" id="182062"/>
    <lineage>
        <taxon>Eukaryota</taxon>
        <taxon>Fungi</taxon>
        <taxon>Dikarya</taxon>
        <taxon>Basidiomycota</taxon>
        <taxon>Agaricomycotina</taxon>
        <taxon>Agaricomycetes</taxon>
        <taxon>Agaricomycetidae</taxon>
        <taxon>Agaricales</taxon>
        <taxon>Marasmiineae</taxon>
        <taxon>Marasmiaceae</taxon>
        <taxon>Tetrapyrgos</taxon>
    </lineage>
</organism>
<feature type="region of interest" description="Disordered" evidence="1">
    <location>
        <begin position="1"/>
        <end position="34"/>
    </location>
</feature>
<gene>
    <name evidence="2" type="ORF">D9758_018570</name>
</gene>
<accession>A0A8H5B160</accession>
<proteinExistence type="predicted"/>